<name>A0ACB8JBM9_CITSI</name>
<proteinExistence type="predicted"/>
<organism evidence="1 2">
    <name type="scientific">Citrus sinensis</name>
    <name type="common">Sweet orange</name>
    <name type="synonym">Citrus aurantium var. sinensis</name>
    <dbReference type="NCBI Taxonomy" id="2711"/>
    <lineage>
        <taxon>Eukaryota</taxon>
        <taxon>Viridiplantae</taxon>
        <taxon>Streptophyta</taxon>
        <taxon>Embryophyta</taxon>
        <taxon>Tracheophyta</taxon>
        <taxon>Spermatophyta</taxon>
        <taxon>Magnoliopsida</taxon>
        <taxon>eudicotyledons</taxon>
        <taxon>Gunneridae</taxon>
        <taxon>Pentapetalae</taxon>
        <taxon>rosids</taxon>
        <taxon>malvids</taxon>
        <taxon>Sapindales</taxon>
        <taxon>Rutaceae</taxon>
        <taxon>Aurantioideae</taxon>
        <taxon>Citrus</taxon>
    </lineage>
</organism>
<evidence type="ECO:0000313" key="2">
    <source>
        <dbReference type="Proteomes" id="UP000829398"/>
    </source>
</evidence>
<evidence type="ECO:0000313" key="1">
    <source>
        <dbReference type="EMBL" id="KAH9714951.1"/>
    </source>
</evidence>
<gene>
    <name evidence="1" type="ORF">KPL71_020847</name>
</gene>
<sequence>MVTHANMCEQVRKSPKAMAELKKQVKYTKAILCANTMEPISVKSLRDDRDFRSSITCQKFEELYELKHSGLKMDEIYAVELIG</sequence>
<comment type="caution">
    <text evidence="1">The sequence shown here is derived from an EMBL/GenBank/DDBJ whole genome shotgun (WGS) entry which is preliminary data.</text>
</comment>
<keyword evidence="2" id="KW-1185">Reference proteome</keyword>
<accession>A0ACB8JBM9</accession>
<dbReference type="Proteomes" id="UP000829398">
    <property type="component" value="Chromosome 7"/>
</dbReference>
<reference evidence="2" key="1">
    <citation type="journal article" date="2023" name="Hortic. Res.">
        <title>A chromosome-level phased genome enabling allele-level studies in sweet orange: a case study on citrus Huanglongbing tolerance.</title>
        <authorList>
            <person name="Wu B."/>
            <person name="Yu Q."/>
            <person name="Deng Z."/>
            <person name="Duan Y."/>
            <person name="Luo F."/>
            <person name="Gmitter F. Jr."/>
        </authorList>
    </citation>
    <scope>NUCLEOTIDE SEQUENCE [LARGE SCALE GENOMIC DNA]</scope>
    <source>
        <strain evidence="2">cv. Valencia</strain>
    </source>
</reference>
<dbReference type="EMBL" id="CM039176">
    <property type="protein sequence ID" value="KAH9714951.1"/>
    <property type="molecule type" value="Genomic_DNA"/>
</dbReference>
<protein>
    <submittedName>
        <fullName evidence="1">Uncharacterized protein</fullName>
    </submittedName>
</protein>